<dbReference type="Proteomes" id="UP001556170">
    <property type="component" value="Unassembled WGS sequence"/>
</dbReference>
<evidence type="ECO:0008006" key="4">
    <source>
        <dbReference type="Google" id="ProtNLM"/>
    </source>
</evidence>
<keyword evidence="1" id="KW-0812">Transmembrane</keyword>
<keyword evidence="1" id="KW-1133">Transmembrane helix</keyword>
<accession>A0ABV3QJ90</accession>
<organism evidence="2 3">
    <name type="scientific">Rhodanobacter geophilus</name>
    <dbReference type="NCBI Taxonomy" id="3162488"/>
    <lineage>
        <taxon>Bacteria</taxon>
        <taxon>Pseudomonadati</taxon>
        <taxon>Pseudomonadota</taxon>
        <taxon>Gammaproteobacteria</taxon>
        <taxon>Lysobacterales</taxon>
        <taxon>Rhodanobacteraceae</taxon>
        <taxon>Rhodanobacter</taxon>
    </lineage>
</organism>
<keyword evidence="3" id="KW-1185">Reference proteome</keyword>
<dbReference type="RefSeq" id="WP_367842986.1">
    <property type="nucleotide sequence ID" value="NZ_JBFOHL010000001.1"/>
</dbReference>
<evidence type="ECO:0000256" key="1">
    <source>
        <dbReference type="SAM" id="Phobius"/>
    </source>
</evidence>
<dbReference type="EMBL" id="JBFOHL010000001">
    <property type="protein sequence ID" value="MEW9622670.1"/>
    <property type="molecule type" value="Genomic_DNA"/>
</dbReference>
<feature type="transmembrane region" description="Helical" evidence="1">
    <location>
        <begin position="78"/>
        <end position="99"/>
    </location>
</feature>
<reference evidence="2 3" key="1">
    <citation type="submission" date="2024-06" db="EMBL/GenBank/DDBJ databases">
        <authorList>
            <person name="Woo H."/>
        </authorList>
    </citation>
    <scope>NUCLEOTIDE SEQUENCE [LARGE SCALE GENOMIC DNA]</scope>
    <source>
        <strain evidence="2 3">S2-g</strain>
    </source>
</reference>
<name>A0ABV3QJ90_9GAMM</name>
<keyword evidence="1" id="KW-0472">Membrane</keyword>
<evidence type="ECO:0000313" key="3">
    <source>
        <dbReference type="Proteomes" id="UP001556170"/>
    </source>
</evidence>
<sequence length="105" mass="11998">MSTRRDIEQGMDELGDRMRHYADGAGDTARGWVARGRHAAARFDGDGYRHRLARAAEDFVDEANYRYRRLKRQVNRHPVATVAIVAGTVGAFLLLRRVLRDNDED</sequence>
<protein>
    <recommendedName>
        <fullName evidence="4">DUF883 domain-containing protein</fullName>
    </recommendedName>
</protein>
<proteinExistence type="predicted"/>
<comment type="caution">
    <text evidence="2">The sequence shown here is derived from an EMBL/GenBank/DDBJ whole genome shotgun (WGS) entry which is preliminary data.</text>
</comment>
<evidence type="ECO:0000313" key="2">
    <source>
        <dbReference type="EMBL" id="MEW9622670.1"/>
    </source>
</evidence>
<gene>
    <name evidence="2" type="ORF">ABQJ56_00295</name>
</gene>